<evidence type="ECO:0000256" key="3">
    <source>
        <dbReference type="ARBA" id="ARBA00008766"/>
    </source>
</evidence>
<evidence type="ECO:0000256" key="7">
    <source>
        <dbReference type="ARBA" id="ARBA00022801"/>
    </source>
</evidence>
<dbReference type="PANTHER" id="PTHR43226">
    <property type="entry name" value="XAA-PRO AMINOPEPTIDASE 3"/>
    <property type="match status" value="1"/>
</dbReference>
<keyword evidence="5" id="KW-0645">Protease</keyword>
<comment type="catalytic activity">
    <reaction evidence="1">
        <text>Release of any N-terminal amino acid, including proline, that is linked to proline, even from a dipeptide or tripeptide.</text>
        <dbReference type="EC" id="3.4.11.9"/>
    </reaction>
</comment>
<dbReference type="PANTHER" id="PTHR43226:SF4">
    <property type="entry name" value="XAA-PRO AMINOPEPTIDASE 3"/>
    <property type="match status" value="1"/>
</dbReference>
<keyword evidence="12" id="KW-1185">Reference proteome</keyword>
<evidence type="ECO:0000256" key="5">
    <source>
        <dbReference type="ARBA" id="ARBA00022670"/>
    </source>
</evidence>
<dbReference type="AlphaFoldDB" id="A0AA95NI09"/>
<dbReference type="RefSeq" id="WP_285234647.1">
    <property type="nucleotide sequence ID" value="NZ_CP116346.1"/>
</dbReference>
<keyword evidence="9" id="KW-0464">Manganese</keyword>
<dbReference type="CDD" id="cd01087">
    <property type="entry name" value="Prolidase"/>
    <property type="match status" value="1"/>
</dbReference>
<proteinExistence type="inferred from homology"/>
<dbReference type="GO" id="GO:0005829">
    <property type="term" value="C:cytosol"/>
    <property type="evidence" value="ECO:0007669"/>
    <property type="project" value="TreeGrafter"/>
</dbReference>
<dbReference type="SUPFAM" id="SSF55920">
    <property type="entry name" value="Creatinase/aminopeptidase"/>
    <property type="match status" value="1"/>
</dbReference>
<comment type="cofactor">
    <cofactor evidence="2">
        <name>Mn(2+)</name>
        <dbReference type="ChEBI" id="CHEBI:29035"/>
    </cofactor>
</comment>
<keyword evidence="11" id="KW-0031">Aminopeptidase</keyword>
<dbReference type="EC" id="3.4.11.9" evidence="4"/>
<dbReference type="GO" id="GO:0006508">
    <property type="term" value="P:proteolysis"/>
    <property type="evidence" value="ECO:0007669"/>
    <property type="project" value="UniProtKB-KW"/>
</dbReference>
<dbReference type="InterPro" id="IPR052433">
    <property type="entry name" value="X-Pro_dipept-like"/>
</dbReference>
<keyword evidence="7" id="KW-0378">Hydrolase</keyword>
<dbReference type="SMART" id="SM01011">
    <property type="entry name" value="AMP_N"/>
    <property type="match status" value="1"/>
</dbReference>
<dbReference type="InterPro" id="IPR000994">
    <property type="entry name" value="Pept_M24"/>
</dbReference>
<dbReference type="Gene3D" id="3.40.350.10">
    <property type="entry name" value="Creatinase/prolidase N-terminal domain"/>
    <property type="match status" value="1"/>
</dbReference>
<evidence type="ECO:0000256" key="9">
    <source>
        <dbReference type="ARBA" id="ARBA00023211"/>
    </source>
</evidence>
<feature type="domain" description="Aminopeptidase P N-terminal" evidence="10">
    <location>
        <begin position="2"/>
        <end position="143"/>
    </location>
</feature>
<dbReference type="Proteomes" id="UP001177769">
    <property type="component" value="Chromosome"/>
</dbReference>
<dbReference type="InterPro" id="IPR029149">
    <property type="entry name" value="Creatin/AminoP/Spt16_N"/>
</dbReference>
<protein>
    <recommendedName>
        <fullName evidence="4">Xaa-Pro aminopeptidase</fullName>
        <ecNumber evidence="4">3.4.11.9</ecNumber>
    </recommendedName>
</protein>
<evidence type="ECO:0000259" key="10">
    <source>
        <dbReference type="SMART" id="SM01011"/>
    </source>
</evidence>
<evidence type="ECO:0000256" key="1">
    <source>
        <dbReference type="ARBA" id="ARBA00001424"/>
    </source>
</evidence>
<keyword evidence="8" id="KW-0482">Metalloprotease</keyword>
<dbReference type="EMBL" id="CP116346">
    <property type="protein sequence ID" value="WIT13532.1"/>
    <property type="molecule type" value="Genomic_DNA"/>
</dbReference>
<dbReference type="SUPFAM" id="SSF53092">
    <property type="entry name" value="Creatinase/prolidase N-terminal domain"/>
    <property type="match status" value="1"/>
</dbReference>
<gene>
    <name evidence="11" type="ORF">PFX98_07930</name>
</gene>
<dbReference type="GO" id="GO:0070006">
    <property type="term" value="F:metalloaminopeptidase activity"/>
    <property type="evidence" value="ECO:0007669"/>
    <property type="project" value="InterPro"/>
</dbReference>
<organism evidence="11 12">
    <name type="scientific">Paucibacter sediminis</name>
    <dbReference type="NCBI Taxonomy" id="3019553"/>
    <lineage>
        <taxon>Bacteria</taxon>
        <taxon>Pseudomonadati</taxon>
        <taxon>Pseudomonadota</taxon>
        <taxon>Betaproteobacteria</taxon>
        <taxon>Burkholderiales</taxon>
        <taxon>Sphaerotilaceae</taxon>
        <taxon>Roseateles</taxon>
    </lineage>
</organism>
<keyword evidence="6" id="KW-0479">Metal-binding</keyword>
<evidence type="ECO:0000256" key="6">
    <source>
        <dbReference type="ARBA" id="ARBA00022723"/>
    </source>
</evidence>
<dbReference type="Gene3D" id="3.90.230.10">
    <property type="entry name" value="Creatinase/methionine aminopeptidase superfamily"/>
    <property type="match status" value="1"/>
</dbReference>
<evidence type="ECO:0000256" key="2">
    <source>
        <dbReference type="ARBA" id="ARBA00001936"/>
    </source>
</evidence>
<dbReference type="InterPro" id="IPR007865">
    <property type="entry name" value="Aminopep_P_N"/>
</dbReference>
<name>A0AA95NI09_9BURK</name>
<dbReference type="InterPro" id="IPR036005">
    <property type="entry name" value="Creatinase/aminopeptidase-like"/>
</dbReference>
<dbReference type="GO" id="GO:0030145">
    <property type="term" value="F:manganese ion binding"/>
    <property type="evidence" value="ECO:0007669"/>
    <property type="project" value="InterPro"/>
</dbReference>
<comment type="similarity">
    <text evidence="3">Belongs to the peptidase M24B family.</text>
</comment>
<evidence type="ECO:0000256" key="4">
    <source>
        <dbReference type="ARBA" id="ARBA00012574"/>
    </source>
</evidence>
<reference evidence="11" key="1">
    <citation type="submission" date="2023-01" db="EMBL/GenBank/DDBJ databases">
        <title>Whole genome sequence of Paucibacter sp. S2-9 isolated from pond sediment.</title>
        <authorList>
            <person name="Jung J.Y."/>
        </authorList>
    </citation>
    <scope>NUCLEOTIDE SEQUENCE</scope>
    <source>
        <strain evidence="11">S2-9</strain>
    </source>
</reference>
<accession>A0AA95NI09</accession>
<dbReference type="KEGG" id="pais:PFX98_07930"/>
<sequence length="444" mass="49158">MNQLQALAARRARVFAAIGDAALLLPNSHLPQREDDASRYHGWRYGYEAWRPDSDFYYLSGFEEPESLLLLTGGATPRSILFCRPRDAALEQWNGRRLGPAAAAAALGLDEAYPIAELEQRLPELLKGQRSLHYPFGVDAGRDQRIFAALNTLRGARAIRQGSVFPITLHDPRALLHEMRVIKDEAEIALMHEAAQISGAAMTRAMRFARPGQYEYEVEAELLHEYRRRGARGPAYNPIVAGGANACILHYVENKMRLNDGELLLIDAGCDFQGYNADITRTLPIGRRFNGLQRELYEIVLGALDAGIATLRVGESLERLHQTHVRGVSQGLLDLGLLQGSLDGVLESKAYLRFLMCGTGHYLGLDTHDAGRYHLPDGAWRPAQAGMVLTAEPGIYISPAADIPERYWHIGVRIEDDVLVTAAGPELLTGQVPRRIADIEALRD</sequence>
<dbReference type="Pfam" id="PF00557">
    <property type="entry name" value="Peptidase_M24"/>
    <property type="match status" value="1"/>
</dbReference>
<evidence type="ECO:0000313" key="11">
    <source>
        <dbReference type="EMBL" id="WIT13532.1"/>
    </source>
</evidence>
<evidence type="ECO:0000256" key="8">
    <source>
        <dbReference type="ARBA" id="ARBA00023049"/>
    </source>
</evidence>
<evidence type="ECO:0000313" key="12">
    <source>
        <dbReference type="Proteomes" id="UP001177769"/>
    </source>
</evidence>
<dbReference type="Pfam" id="PF05195">
    <property type="entry name" value="AMP_N"/>
    <property type="match status" value="1"/>
</dbReference>